<dbReference type="OrthoDB" id="5600252at2759"/>
<accession>A0A8X7RL45</accession>
<gene>
    <name evidence="1" type="ORF">Bca52824_048439</name>
</gene>
<keyword evidence="2" id="KW-1185">Reference proteome</keyword>
<evidence type="ECO:0000313" key="2">
    <source>
        <dbReference type="Proteomes" id="UP000886595"/>
    </source>
</evidence>
<organism evidence="1 2">
    <name type="scientific">Brassica carinata</name>
    <name type="common">Ethiopian mustard</name>
    <name type="synonym">Abyssinian cabbage</name>
    <dbReference type="NCBI Taxonomy" id="52824"/>
    <lineage>
        <taxon>Eukaryota</taxon>
        <taxon>Viridiplantae</taxon>
        <taxon>Streptophyta</taxon>
        <taxon>Embryophyta</taxon>
        <taxon>Tracheophyta</taxon>
        <taxon>Spermatophyta</taxon>
        <taxon>Magnoliopsida</taxon>
        <taxon>eudicotyledons</taxon>
        <taxon>Gunneridae</taxon>
        <taxon>Pentapetalae</taxon>
        <taxon>rosids</taxon>
        <taxon>malvids</taxon>
        <taxon>Brassicales</taxon>
        <taxon>Brassicaceae</taxon>
        <taxon>Brassiceae</taxon>
        <taxon>Brassica</taxon>
    </lineage>
</organism>
<dbReference type="EMBL" id="JAAMPC010000010">
    <property type="protein sequence ID" value="KAG2288835.1"/>
    <property type="molecule type" value="Genomic_DNA"/>
</dbReference>
<reference evidence="1 2" key="1">
    <citation type="submission" date="2020-02" db="EMBL/GenBank/DDBJ databases">
        <authorList>
            <person name="Ma Q."/>
            <person name="Huang Y."/>
            <person name="Song X."/>
            <person name="Pei D."/>
        </authorList>
    </citation>
    <scope>NUCLEOTIDE SEQUENCE [LARGE SCALE GENOMIC DNA]</scope>
    <source>
        <strain evidence="1">Sxm20200214</strain>
        <tissue evidence="1">Leaf</tissue>
    </source>
</reference>
<protein>
    <submittedName>
        <fullName evidence="1">Uncharacterized protein</fullName>
    </submittedName>
</protein>
<comment type="caution">
    <text evidence="1">The sequence shown here is derived from an EMBL/GenBank/DDBJ whole genome shotgun (WGS) entry which is preliminary data.</text>
</comment>
<dbReference type="Proteomes" id="UP000886595">
    <property type="component" value="Unassembled WGS sequence"/>
</dbReference>
<sequence>MDSMRKQFLFLLKEASLIDNIEGCSKLSYDDHIVRVIICAALFPGICSVVDKGKNIDINIEENQT</sequence>
<proteinExistence type="predicted"/>
<name>A0A8X7RL45_BRACI</name>
<evidence type="ECO:0000313" key="1">
    <source>
        <dbReference type="EMBL" id="KAG2288835.1"/>
    </source>
</evidence>
<dbReference type="AlphaFoldDB" id="A0A8X7RL45"/>